<dbReference type="EMBL" id="BQOB01000001">
    <property type="protein sequence ID" value="GKH81273.1"/>
    <property type="molecule type" value="Genomic_DNA"/>
</dbReference>
<sequence>MKTFRLLATSLLVALSMGFTSCGDDELDVTPAPPINNIEDESTQRDKMFDEYIGDYSNITCRFCQAGESSILFTGLKNKHLWFAEYETATRGIKFEWTDIEETDTIQKVYKGYGEYETIKLDNIFPLFHKKTTAGNIVTLALNGYRQNIFTFNGRTKRNQLQSDPNKNKVAYSWFQESVFIGNCCYSSEGDTVYVAMKQPEFDSHGMPAETELISYEEGIRFLTGYLEDVSAENISISKYNYKDAKSVWVTRIVPPFDVTSDAKRVLTLTGNTTNIWNYKCEVTFYDGTKKDFTFKINIDNGKIVTDEVKVTGISINEQSVSLKQGETFQLIATVQPDNATNKKVIWSSSNEAVASVNQDGLITANSVGEANITVTTEDSGFSTTSIVIVTKKQDDYTSLIIGKWKMTSGDAVATHVTYKGDGTFEYTSAEVSSYKEVGKYKIDGNKLYEMYSDEDEWAISDILLLNSMTLSVQELEADGVTPSGKKFSYQRVE</sequence>
<evidence type="ECO:0000313" key="3">
    <source>
        <dbReference type="EMBL" id="GKH81273.1"/>
    </source>
</evidence>
<accession>A0AA37KET6</accession>
<dbReference type="KEGG" id="bdo:EL88_18525"/>
<evidence type="ECO:0000313" key="4">
    <source>
        <dbReference type="Proteomes" id="UP001055104"/>
    </source>
</evidence>
<organism evidence="3 4">
    <name type="scientific">Phocaeicola dorei</name>
    <dbReference type="NCBI Taxonomy" id="357276"/>
    <lineage>
        <taxon>Bacteria</taxon>
        <taxon>Pseudomonadati</taxon>
        <taxon>Bacteroidota</taxon>
        <taxon>Bacteroidia</taxon>
        <taxon>Bacteroidales</taxon>
        <taxon>Bacteroidaceae</taxon>
        <taxon>Phocaeicola</taxon>
    </lineage>
</organism>
<comment type="caution">
    <text evidence="3">The sequence shown here is derived from an EMBL/GenBank/DDBJ whole genome shotgun (WGS) entry which is preliminary data.</text>
</comment>
<evidence type="ECO:0000259" key="2">
    <source>
        <dbReference type="SMART" id="SM00635"/>
    </source>
</evidence>
<dbReference type="Pfam" id="PF02368">
    <property type="entry name" value="Big_2"/>
    <property type="match status" value="1"/>
</dbReference>
<feature type="domain" description="BIG2" evidence="2">
    <location>
        <begin position="310"/>
        <end position="387"/>
    </location>
</feature>
<name>A0AA37KET6_9BACT</name>
<dbReference type="SUPFAM" id="SSF49373">
    <property type="entry name" value="Invasin/intimin cell-adhesion fragments"/>
    <property type="match status" value="1"/>
</dbReference>
<protein>
    <recommendedName>
        <fullName evidence="2">BIG2 domain-containing protein</fullName>
    </recommendedName>
</protein>
<keyword evidence="1" id="KW-0732">Signal</keyword>
<dbReference type="SMART" id="SM00635">
    <property type="entry name" value="BID_2"/>
    <property type="match status" value="1"/>
</dbReference>
<proteinExistence type="predicted"/>
<feature type="chain" id="PRO_5041462362" description="BIG2 domain-containing protein" evidence="1">
    <location>
        <begin position="23"/>
        <end position="494"/>
    </location>
</feature>
<dbReference type="AlphaFoldDB" id="A0AA37KET6"/>
<dbReference type="Proteomes" id="UP001055104">
    <property type="component" value="Unassembled WGS sequence"/>
</dbReference>
<dbReference type="PROSITE" id="PS51257">
    <property type="entry name" value="PROKAR_LIPOPROTEIN"/>
    <property type="match status" value="1"/>
</dbReference>
<evidence type="ECO:0000256" key="1">
    <source>
        <dbReference type="SAM" id="SignalP"/>
    </source>
</evidence>
<gene>
    <name evidence="3" type="ORF">CE91St7_21570</name>
</gene>
<feature type="signal peptide" evidence="1">
    <location>
        <begin position="1"/>
        <end position="22"/>
    </location>
</feature>
<dbReference type="InterPro" id="IPR008964">
    <property type="entry name" value="Invasin/intimin_cell_adhesion"/>
</dbReference>
<dbReference type="RefSeq" id="WP_051926303.1">
    <property type="nucleotide sequence ID" value="NZ_BQOA01000001.1"/>
</dbReference>
<reference evidence="3" key="1">
    <citation type="submission" date="2022-01" db="EMBL/GenBank/DDBJ databases">
        <title>Novel bile acid biosynthetic pathways are enriched in the microbiome of centenarians.</title>
        <authorList>
            <person name="Sato Y."/>
            <person name="Atarashi K."/>
            <person name="Plichta R.D."/>
            <person name="Arai Y."/>
            <person name="Sasajima S."/>
            <person name="Kearney M.S."/>
            <person name="Suda W."/>
            <person name="Takeshita K."/>
            <person name="Sasaki T."/>
            <person name="Okamoto S."/>
            <person name="Skelly N.A."/>
            <person name="Okamura Y."/>
            <person name="Vlamakis H."/>
            <person name="Li Y."/>
            <person name="Tanoue T."/>
            <person name="Takei H."/>
            <person name="Nittono H."/>
            <person name="Narushima S."/>
            <person name="Irie J."/>
            <person name="Itoh H."/>
            <person name="Moriya K."/>
            <person name="Sugiura Y."/>
            <person name="Suematsu M."/>
            <person name="Moritoki N."/>
            <person name="Shibata S."/>
            <person name="Littman R.D."/>
            <person name="Fischbach A.M."/>
            <person name="Uwamino Y."/>
            <person name="Inoue T."/>
            <person name="Honda A."/>
            <person name="Hattori M."/>
            <person name="Murai T."/>
            <person name="Xavier J.R."/>
            <person name="Hirose N."/>
            <person name="Honda K."/>
        </authorList>
    </citation>
    <scope>NUCLEOTIDE SEQUENCE</scope>
    <source>
        <strain evidence="3">CE91-St7</strain>
    </source>
</reference>
<dbReference type="Gene3D" id="2.60.40.1080">
    <property type="match status" value="1"/>
</dbReference>
<dbReference type="InterPro" id="IPR003343">
    <property type="entry name" value="Big_2"/>
</dbReference>